<protein>
    <submittedName>
        <fullName evidence="3">Uncharacterized protein</fullName>
    </submittedName>
</protein>
<evidence type="ECO:0000313" key="3">
    <source>
        <dbReference type="WBParaSite" id="nRc.2.0.1.t46494-RA"/>
    </source>
</evidence>
<proteinExistence type="predicted"/>
<dbReference type="Proteomes" id="UP000887565">
    <property type="component" value="Unplaced"/>
</dbReference>
<feature type="signal peptide" evidence="1">
    <location>
        <begin position="1"/>
        <end position="26"/>
    </location>
</feature>
<organism evidence="2 3">
    <name type="scientific">Romanomermis culicivorax</name>
    <name type="common">Nematode worm</name>
    <dbReference type="NCBI Taxonomy" id="13658"/>
    <lineage>
        <taxon>Eukaryota</taxon>
        <taxon>Metazoa</taxon>
        <taxon>Ecdysozoa</taxon>
        <taxon>Nematoda</taxon>
        <taxon>Enoplea</taxon>
        <taxon>Dorylaimia</taxon>
        <taxon>Mermithida</taxon>
        <taxon>Mermithoidea</taxon>
        <taxon>Mermithidae</taxon>
        <taxon>Romanomermis</taxon>
    </lineage>
</organism>
<name>A0A915L650_ROMCU</name>
<evidence type="ECO:0000256" key="1">
    <source>
        <dbReference type="SAM" id="SignalP"/>
    </source>
</evidence>
<accession>A0A915L650</accession>
<sequence>MGFSAAAVVWAPTLLSALPLPPPKYAMPVNVNPSTTPKRTGDVSIITSYRLTEGTPAPSAHFITQGPPPRIPTDSALEVVSQLESMNLLDSSSITSPMRAVWSTDLATKYPHLPWVLLNKLFEVEALTAADVMLLAPVALWILGPDILLDGEPSSLAVDAIRGTVKQVSRNAQHTAVVAALPSMTKTGAQTLLAIAQQQPVATAKPSPMVANTFGEMLRTLNDDVSVIEVSPFPMATAPWSPKIGVLRKVHLCGGLVIDLPGEKPISSK</sequence>
<evidence type="ECO:0000313" key="2">
    <source>
        <dbReference type="Proteomes" id="UP000887565"/>
    </source>
</evidence>
<reference evidence="3" key="1">
    <citation type="submission" date="2022-11" db="UniProtKB">
        <authorList>
            <consortium name="WormBaseParasite"/>
        </authorList>
    </citation>
    <scope>IDENTIFICATION</scope>
</reference>
<keyword evidence="2" id="KW-1185">Reference proteome</keyword>
<dbReference type="AlphaFoldDB" id="A0A915L650"/>
<dbReference type="WBParaSite" id="nRc.2.0.1.t46494-RA">
    <property type="protein sequence ID" value="nRc.2.0.1.t46494-RA"/>
    <property type="gene ID" value="nRc.2.0.1.g46494"/>
</dbReference>
<feature type="chain" id="PRO_5036850084" evidence="1">
    <location>
        <begin position="27"/>
        <end position="269"/>
    </location>
</feature>
<keyword evidence="1" id="KW-0732">Signal</keyword>